<feature type="transmembrane region" description="Helical" evidence="10">
    <location>
        <begin position="21"/>
        <end position="38"/>
    </location>
</feature>
<dbReference type="PANTHER" id="PTHR43298">
    <property type="entry name" value="MULTIDRUG RESISTANCE PROTEIN NORM-RELATED"/>
    <property type="match status" value="1"/>
</dbReference>
<dbReference type="GO" id="GO:0015297">
    <property type="term" value="F:antiporter activity"/>
    <property type="evidence" value="ECO:0007669"/>
    <property type="project" value="UniProtKB-KW"/>
</dbReference>
<feature type="transmembrane region" description="Helical" evidence="10">
    <location>
        <begin position="426"/>
        <end position="448"/>
    </location>
</feature>
<evidence type="ECO:0000256" key="6">
    <source>
        <dbReference type="ARBA" id="ARBA00022989"/>
    </source>
</evidence>
<keyword evidence="3" id="KW-0050">Antiport</keyword>
<dbReference type="NCBIfam" id="TIGR00797">
    <property type="entry name" value="matE"/>
    <property type="match status" value="1"/>
</dbReference>
<dbReference type="InterPro" id="IPR048279">
    <property type="entry name" value="MdtK-like"/>
</dbReference>
<feature type="transmembrane region" description="Helical" evidence="10">
    <location>
        <begin position="364"/>
        <end position="385"/>
    </location>
</feature>
<evidence type="ECO:0000256" key="1">
    <source>
        <dbReference type="ARBA" id="ARBA00004651"/>
    </source>
</evidence>
<evidence type="ECO:0000256" key="7">
    <source>
        <dbReference type="ARBA" id="ARBA00023065"/>
    </source>
</evidence>
<feature type="transmembrane region" description="Helical" evidence="10">
    <location>
        <begin position="99"/>
        <end position="120"/>
    </location>
</feature>
<dbReference type="Proteomes" id="UP000198870">
    <property type="component" value="Unassembled WGS sequence"/>
</dbReference>
<evidence type="ECO:0000256" key="5">
    <source>
        <dbReference type="ARBA" id="ARBA00022692"/>
    </source>
</evidence>
<reference evidence="11 12" key="1">
    <citation type="submission" date="2016-10" db="EMBL/GenBank/DDBJ databases">
        <authorList>
            <person name="de Groot N.N."/>
        </authorList>
    </citation>
    <scope>NUCLEOTIDE SEQUENCE [LARGE SCALE GENOMIC DNA]</scope>
    <source>
        <strain evidence="11 12">AA1</strain>
    </source>
</reference>
<evidence type="ECO:0000313" key="11">
    <source>
        <dbReference type="EMBL" id="SCY89638.1"/>
    </source>
</evidence>
<feature type="transmembrane region" description="Helical" evidence="10">
    <location>
        <begin position="58"/>
        <end position="79"/>
    </location>
</feature>
<keyword evidence="12" id="KW-1185">Reference proteome</keyword>
<feature type="transmembrane region" description="Helical" evidence="10">
    <location>
        <begin position="320"/>
        <end position="340"/>
    </location>
</feature>
<evidence type="ECO:0000256" key="8">
    <source>
        <dbReference type="ARBA" id="ARBA00023136"/>
    </source>
</evidence>
<feature type="transmembrane region" description="Helical" evidence="10">
    <location>
        <begin position="135"/>
        <end position="156"/>
    </location>
</feature>
<dbReference type="GO" id="GO:0042910">
    <property type="term" value="F:xenobiotic transmembrane transporter activity"/>
    <property type="evidence" value="ECO:0007669"/>
    <property type="project" value="InterPro"/>
</dbReference>
<evidence type="ECO:0000256" key="10">
    <source>
        <dbReference type="SAM" id="Phobius"/>
    </source>
</evidence>
<gene>
    <name evidence="11" type="ORF">SAMN05216233_13518</name>
</gene>
<dbReference type="PIRSF" id="PIRSF006603">
    <property type="entry name" value="DinF"/>
    <property type="match status" value="1"/>
</dbReference>
<feature type="transmembrane region" description="Helical" evidence="10">
    <location>
        <begin position="397"/>
        <end position="420"/>
    </location>
</feature>
<feature type="transmembrane region" description="Helical" evidence="10">
    <location>
        <begin position="242"/>
        <end position="267"/>
    </location>
</feature>
<keyword evidence="2" id="KW-0813">Transport</keyword>
<evidence type="ECO:0000313" key="12">
    <source>
        <dbReference type="Proteomes" id="UP000198870"/>
    </source>
</evidence>
<comment type="subcellular location">
    <subcellularLocation>
        <location evidence="1">Cell membrane</location>
        <topology evidence="1">Multi-pass membrane protein</topology>
    </subcellularLocation>
</comment>
<dbReference type="STRING" id="419481.SAMN05216233_13518"/>
<dbReference type="EMBL" id="FMUX01000035">
    <property type="protein sequence ID" value="SCY89638.1"/>
    <property type="molecule type" value="Genomic_DNA"/>
</dbReference>
<dbReference type="PANTHER" id="PTHR43298:SF2">
    <property type="entry name" value="FMN_FAD EXPORTER YEEO-RELATED"/>
    <property type="match status" value="1"/>
</dbReference>
<keyword evidence="6 10" id="KW-1133">Transmembrane helix</keyword>
<evidence type="ECO:0000256" key="3">
    <source>
        <dbReference type="ARBA" id="ARBA00022449"/>
    </source>
</evidence>
<dbReference type="InterPro" id="IPR050222">
    <property type="entry name" value="MATE_MdtK"/>
</dbReference>
<dbReference type="CDD" id="cd13133">
    <property type="entry name" value="MATE_like_7"/>
    <property type="match status" value="1"/>
</dbReference>
<keyword evidence="7" id="KW-0406">Ion transport</keyword>
<dbReference type="GO" id="GO:0005886">
    <property type="term" value="C:plasma membrane"/>
    <property type="evidence" value="ECO:0007669"/>
    <property type="project" value="UniProtKB-SubCell"/>
</dbReference>
<evidence type="ECO:0000256" key="4">
    <source>
        <dbReference type="ARBA" id="ARBA00022475"/>
    </source>
</evidence>
<protein>
    <recommendedName>
        <fullName evidence="9">Multidrug-efflux transporter</fullName>
    </recommendedName>
</protein>
<accession>A0A1G5JPJ8</accession>
<dbReference type="InterPro" id="IPR002528">
    <property type="entry name" value="MATE_fam"/>
</dbReference>
<dbReference type="GO" id="GO:0006811">
    <property type="term" value="P:monoatomic ion transport"/>
    <property type="evidence" value="ECO:0007669"/>
    <property type="project" value="UniProtKB-KW"/>
</dbReference>
<proteinExistence type="predicted"/>
<dbReference type="RefSeq" id="WP_092215791.1">
    <property type="nucleotide sequence ID" value="NZ_FMUX01000035.1"/>
</dbReference>
<keyword evidence="8 10" id="KW-0472">Membrane</keyword>
<feature type="transmembrane region" description="Helical" evidence="10">
    <location>
        <begin position="287"/>
        <end position="308"/>
    </location>
</feature>
<keyword evidence="5 10" id="KW-0812">Transmembrane</keyword>
<keyword evidence="4" id="KW-1003">Cell membrane</keyword>
<dbReference type="OrthoDB" id="9805232at2"/>
<feature type="transmembrane region" description="Helical" evidence="10">
    <location>
        <begin position="194"/>
        <end position="221"/>
    </location>
</feature>
<organism evidence="11 12">
    <name type="scientific">Desulfoluna spongiiphila</name>
    <dbReference type="NCBI Taxonomy" id="419481"/>
    <lineage>
        <taxon>Bacteria</taxon>
        <taxon>Pseudomonadati</taxon>
        <taxon>Thermodesulfobacteriota</taxon>
        <taxon>Desulfobacteria</taxon>
        <taxon>Desulfobacterales</taxon>
        <taxon>Desulfolunaceae</taxon>
        <taxon>Desulfoluna</taxon>
    </lineage>
</organism>
<sequence length="468" mass="49978">MALKFTGPSAHRDDYRRVLHVSLPLVAGMASTTVMEFTDRIFVGNHSVAEVAAATPAGIAYFLPLSLFLGTVGYVSVFISQYRGAKVEERIGSCLWQGLWLSLMAAFLMLGYSFCARPLFDLAGHGETIAAFERIYFRTLCLGAFFSLGSSALSGYFSGMGRTRPVMVVNLMGMAVNIPLDYCLINGIGPFPEMGIFGAALATVAASALIFLLFAGLVISREGGQGLGLTRWLPVPALMKKILHYGLPGGLHLFLDIFAFTFFVFLVGRLGETALAATNIALSINSLAFMPLYAFSSGTSVLVGNHLGGGELKKAESVTFASLHLALVYVLPLCALFLFAPETLINLFAPAGGTPEAFAPVREAGVICLRFVVVYLFFDTVGFVASGALSGAGDTRYIMWATLICALTLMILPAGIGVLALGFGLTFAWCCPTVYIAGLCLATVARYIKGPWRSMRLVHEEMPPAARG</sequence>
<evidence type="ECO:0000256" key="9">
    <source>
        <dbReference type="ARBA" id="ARBA00031636"/>
    </source>
</evidence>
<name>A0A1G5JPJ8_9BACT</name>
<evidence type="ECO:0000256" key="2">
    <source>
        <dbReference type="ARBA" id="ARBA00022448"/>
    </source>
</evidence>
<dbReference type="AlphaFoldDB" id="A0A1G5JPJ8"/>
<dbReference type="Pfam" id="PF01554">
    <property type="entry name" value="MatE"/>
    <property type="match status" value="2"/>
</dbReference>